<feature type="region of interest" description="Disordered" evidence="1">
    <location>
        <begin position="180"/>
        <end position="201"/>
    </location>
</feature>
<protein>
    <submittedName>
        <fullName evidence="3">Uncharacterized protein</fullName>
    </submittedName>
</protein>
<feature type="compositionally biased region" description="Acidic residues" evidence="1">
    <location>
        <begin position="180"/>
        <end position="189"/>
    </location>
</feature>
<evidence type="ECO:0000256" key="2">
    <source>
        <dbReference type="SAM" id="SignalP"/>
    </source>
</evidence>
<dbReference type="RefSeq" id="WP_171187792.1">
    <property type="nucleotide sequence ID" value="NZ_WTPX01000088.1"/>
</dbReference>
<dbReference type="EMBL" id="WTPX01000088">
    <property type="protein sequence ID" value="NNJ26622.1"/>
    <property type="molecule type" value="Genomic_DNA"/>
</dbReference>
<feature type="signal peptide" evidence="2">
    <location>
        <begin position="1"/>
        <end position="30"/>
    </location>
</feature>
<dbReference type="Proteomes" id="UP000609651">
    <property type="component" value="Unassembled WGS sequence"/>
</dbReference>
<accession>A0ABX1VEW5</accession>
<gene>
    <name evidence="3" type="ORF">LzC2_27110</name>
</gene>
<keyword evidence="4" id="KW-1185">Reference proteome</keyword>
<evidence type="ECO:0000313" key="3">
    <source>
        <dbReference type="EMBL" id="NNJ26622.1"/>
    </source>
</evidence>
<comment type="caution">
    <text evidence="3">The sequence shown here is derived from an EMBL/GenBank/DDBJ whole genome shotgun (WGS) entry which is preliminary data.</text>
</comment>
<evidence type="ECO:0000313" key="4">
    <source>
        <dbReference type="Proteomes" id="UP000609651"/>
    </source>
</evidence>
<feature type="chain" id="PRO_5046246616" evidence="2">
    <location>
        <begin position="31"/>
        <end position="279"/>
    </location>
</feature>
<sequence>MPTAVRPLAAACAALLLFAGPAAVFPNAMAPTAQAGGLVWTLPEPGTMVRHEGTYTQTLTDRQNQVTTVERRRQITVRALEAETASVDGNDVPARWLEIVSEVGTPGERGLETGPAGRVLFKVLVPEDAVTGVVANENGIPEAFLPVIRGWKQVGDLEPVEFGSALRAYPSLTLLKDYEPTELTDEGQDSADTPGGRFDGTRYRGKVVEESERARVTNEGTFLISPDVPFGPVEWEVTLTREEKDLSEPRSAYRESSKTVVRMSVHEIADDARGELPLP</sequence>
<evidence type="ECO:0000256" key="1">
    <source>
        <dbReference type="SAM" id="MobiDB-lite"/>
    </source>
</evidence>
<proteinExistence type="predicted"/>
<keyword evidence="2" id="KW-0732">Signal</keyword>
<reference evidence="3 4" key="1">
    <citation type="journal article" date="2020" name="Syst. Appl. Microbiol.">
        <title>Alienimonas chondri sp. nov., a novel planctomycete isolated from the biofilm of the red alga Chondrus crispus.</title>
        <authorList>
            <person name="Vitorino I."/>
            <person name="Albuquerque L."/>
            <person name="Wiegand S."/>
            <person name="Kallscheuer N."/>
            <person name="da Costa M.S."/>
            <person name="Lobo-da-Cunha A."/>
            <person name="Jogler C."/>
            <person name="Lage O.M."/>
        </authorList>
    </citation>
    <scope>NUCLEOTIDE SEQUENCE [LARGE SCALE GENOMIC DNA]</scope>
    <source>
        <strain evidence="3 4">LzC2</strain>
    </source>
</reference>
<name>A0ABX1VEW5_9PLAN</name>
<organism evidence="3 4">
    <name type="scientific">Alienimonas chondri</name>
    <dbReference type="NCBI Taxonomy" id="2681879"/>
    <lineage>
        <taxon>Bacteria</taxon>
        <taxon>Pseudomonadati</taxon>
        <taxon>Planctomycetota</taxon>
        <taxon>Planctomycetia</taxon>
        <taxon>Planctomycetales</taxon>
        <taxon>Planctomycetaceae</taxon>
        <taxon>Alienimonas</taxon>
    </lineage>
</organism>